<protein>
    <submittedName>
        <fullName evidence="2">Carboxymuconolactone decarboxylase family protein</fullName>
    </submittedName>
</protein>
<sequence>MRKKRIGIHISDQLRKGLVLLGLFTLCLNAQDISKQMLTSRQHSMVAIAALTAVSDYPALKTALNEGLESNLTIAEIKEVMVHLYPYCGFPKSIRGLQTLMEVLEERKLRGIMDEMGREATPLNDERSKYQRGKENLEKLIGRPITAQSAYAEFTPIIEIFLKEHLFADIFDRDVLTYAERELVTVSVLSAIGKVEPMLRAHLNICIYQGYSPEQLQQFIKIIDTVVGEKEAQEALLVLNEVLHAEPPNE</sequence>
<dbReference type="Proteomes" id="UP001597201">
    <property type="component" value="Unassembled WGS sequence"/>
</dbReference>
<feature type="domain" description="Carboxymuconolactone decarboxylase-like" evidence="1">
    <location>
        <begin position="31"/>
        <end position="97"/>
    </location>
</feature>
<dbReference type="Gene3D" id="1.20.1290.10">
    <property type="entry name" value="AhpD-like"/>
    <property type="match status" value="1"/>
</dbReference>
<reference evidence="3" key="1">
    <citation type="journal article" date="2019" name="Int. J. Syst. Evol. Microbiol.">
        <title>The Global Catalogue of Microorganisms (GCM) 10K type strain sequencing project: providing services to taxonomists for standard genome sequencing and annotation.</title>
        <authorList>
            <consortium name="The Broad Institute Genomics Platform"/>
            <consortium name="The Broad Institute Genome Sequencing Center for Infectious Disease"/>
            <person name="Wu L."/>
            <person name="Ma J."/>
        </authorList>
    </citation>
    <scope>NUCLEOTIDE SEQUENCE [LARGE SCALE GENOMIC DNA]</scope>
    <source>
        <strain evidence="3">CCUG 61485</strain>
    </source>
</reference>
<evidence type="ECO:0000313" key="2">
    <source>
        <dbReference type="EMBL" id="MFD1314628.1"/>
    </source>
</evidence>
<name>A0ABW3XZI9_9FLAO</name>
<dbReference type="InterPro" id="IPR052512">
    <property type="entry name" value="4CMD/NDH-1_regulator"/>
</dbReference>
<evidence type="ECO:0000259" key="1">
    <source>
        <dbReference type="Pfam" id="PF02627"/>
    </source>
</evidence>
<dbReference type="InterPro" id="IPR029032">
    <property type="entry name" value="AhpD-like"/>
</dbReference>
<comment type="caution">
    <text evidence="2">The sequence shown here is derived from an EMBL/GenBank/DDBJ whole genome shotgun (WGS) entry which is preliminary data.</text>
</comment>
<dbReference type="SUPFAM" id="SSF69118">
    <property type="entry name" value="AhpD-like"/>
    <property type="match status" value="1"/>
</dbReference>
<dbReference type="PANTHER" id="PTHR33570:SF2">
    <property type="entry name" value="CARBOXYMUCONOLACTONE DECARBOXYLASE-LIKE DOMAIN-CONTAINING PROTEIN"/>
    <property type="match status" value="1"/>
</dbReference>
<organism evidence="2 3">
    <name type="scientific">Namhaeicola litoreus</name>
    <dbReference type="NCBI Taxonomy" id="1052145"/>
    <lineage>
        <taxon>Bacteria</taxon>
        <taxon>Pseudomonadati</taxon>
        <taxon>Bacteroidota</taxon>
        <taxon>Flavobacteriia</taxon>
        <taxon>Flavobacteriales</taxon>
        <taxon>Flavobacteriaceae</taxon>
        <taxon>Namhaeicola</taxon>
    </lineage>
</organism>
<accession>A0ABW3XZI9</accession>
<dbReference type="EMBL" id="JBHTMY010000002">
    <property type="protein sequence ID" value="MFD1314628.1"/>
    <property type="molecule type" value="Genomic_DNA"/>
</dbReference>
<gene>
    <name evidence="2" type="ORF">ACFQ39_03290</name>
</gene>
<dbReference type="InterPro" id="IPR003779">
    <property type="entry name" value="CMD-like"/>
</dbReference>
<dbReference type="RefSeq" id="WP_377176416.1">
    <property type="nucleotide sequence ID" value="NZ_JBHTMY010000002.1"/>
</dbReference>
<evidence type="ECO:0000313" key="3">
    <source>
        <dbReference type="Proteomes" id="UP001597201"/>
    </source>
</evidence>
<proteinExistence type="predicted"/>
<dbReference type="PANTHER" id="PTHR33570">
    <property type="entry name" value="4-CARBOXYMUCONOLACTONE DECARBOXYLASE FAMILY PROTEIN"/>
    <property type="match status" value="1"/>
</dbReference>
<dbReference type="Pfam" id="PF02627">
    <property type="entry name" value="CMD"/>
    <property type="match status" value="2"/>
</dbReference>
<keyword evidence="3" id="KW-1185">Reference proteome</keyword>
<feature type="domain" description="Carboxymuconolactone decarboxylase-like" evidence="1">
    <location>
        <begin position="162"/>
        <end position="241"/>
    </location>
</feature>